<dbReference type="FunFam" id="3.30.2410.10:FF:000009">
    <property type="entry name" value="Probable E3 ubiquitin-protein ligase HECTD2"/>
    <property type="match status" value="1"/>
</dbReference>
<evidence type="ECO:0000259" key="10">
    <source>
        <dbReference type="PROSITE" id="PS50237"/>
    </source>
</evidence>
<reference evidence="11 12" key="1">
    <citation type="submission" date="2019-03" db="EMBL/GenBank/DDBJ databases">
        <title>Single cell metagenomics reveals metabolic interactions within the superorganism composed of flagellate Streblomastix strix and complex community of Bacteroidetes bacteria on its surface.</title>
        <authorList>
            <person name="Treitli S.C."/>
            <person name="Kolisko M."/>
            <person name="Husnik F."/>
            <person name="Keeling P."/>
            <person name="Hampl V."/>
        </authorList>
    </citation>
    <scope>NUCLEOTIDE SEQUENCE [LARGE SCALE GENOMIC DNA]</scope>
    <source>
        <strain evidence="11">ST1C</strain>
    </source>
</reference>
<dbReference type="Gene3D" id="3.80.10.10">
    <property type="entry name" value="Ribonuclease Inhibitor"/>
    <property type="match status" value="1"/>
</dbReference>
<evidence type="ECO:0000256" key="5">
    <source>
        <dbReference type="ARBA" id="ARBA00022679"/>
    </source>
</evidence>
<dbReference type="Gene3D" id="3.30.2410.10">
    <property type="entry name" value="Hect, E3 ligase catalytic domain"/>
    <property type="match status" value="1"/>
</dbReference>
<evidence type="ECO:0000256" key="3">
    <source>
        <dbReference type="ARBA" id="ARBA00012485"/>
    </source>
</evidence>
<evidence type="ECO:0000313" key="12">
    <source>
        <dbReference type="Proteomes" id="UP000324800"/>
    </source>
</evidence>
<dbReference type="PROSITE" id="PS50237">
    <property type="entry name" value="HECT"/>
    <property type="match status" value="1"/>
</dbReference>
<dbReference type="InterPro" id="IPR000569">
    <property type="entry name" value="HECT_dom"/>
</dbReference>
<comment type="catalytic activity">
    <reaction evidence="1">
        <text>S-ubiquitinyl-[E2 ubiquitin-conjugating enzyme]-L-cysteine + [acceptor protein]-L-lysine = [E2 ubiquitin-conjugating enzyme]-L-cysteine + N(6)-ubiquitinyl-[acceptor protein]-L-lysine.</text>
        <dbReference type="EC" id="2.3.2.26"/>
    </reaction>
</comment>
<comment type="caution">
    <text evidence="11">The sequence shown here is derived from an EMBL/GenBank/DDBJ whole genome shotgun (WGS) entry which is preliminary data.</text>
</comment>
<organism evidence="11 12">
    <name type="scientific">Streblomastix strix</name>
    <dbReference type="NCBI Taxonomy" id="222440"/>
    <lineage>
        <taxon>Eukaryota</taxon>
        <taxon>Metamonada</taxon>
        <taxon>Preaxostyla</taxon>
        <taxon>Oxymonadida</taxon>
        <taxon>Streblomastigidae</taxon>
        <taxon>Streblomastix</taxon>
    </lineage>
</organism>
<comment type="pathway">
    <text evidence="2">Protein modification; protein ubiquitination.</text>
</comment>
<dbReference type="InterPro" id="IPR001611">
    <property type="entry name" value="Leu-rich_rpt"/>
</dbReference>
<evidence type="ECO:0000256" key="9">
    <source>
        <dbReference type="SAM" id="MobiDB-lite"/>
    </source>
</evidence>
<keyword evidence="4" id="KW-0433">Leucine-rich repeat</keyword>
<dbReference type="PANTHER" id="PTHR11254">
    <property type="entry name" value="HECT DOMAIN UBIQUITIN-PROTEIN LIGASE"/>
    <property type="match status" value="1"/>
</dbReference>
<dbReference type="InterPro" id="IPR050409">
    <property type="entry name" value="E3_ubiq-protein_ligase"/>
</dbReference>
<evidence type="ECO:0000256" key="8">
    <source>
        <dbReference type="PROSITE-ProRule" id="PRU00104"/>
    </source>
</evidence>
<dbReference type="SUPFAM" id="SSF56204">
    <property type="entry name" value="Hect, E3 ligase catalytic domain"/>
    <property type="match status" value="1"/>
</dbReference>
<dbReference type="InterPro" id="IPR035983">
    <property type="entry name" value="Hect_E3_ubiquitin_ligase"/>
</dbReference>
<keyword evidence="6" id="KW-0677">Repeat</keyword>
<dbReference type="Gene3D" id="3.90.1750.10">
    <property type="entry name" value="Hect, E3 ligase catalytic domains"/>
    <property type="match status" value="1"/>
</dbReference>
<evidence type="ECO:0000256" key="6">
    <source>
        <dbReference type="ARBA" id="ARBA00022737"/>
    </source>
</evidence>
<dbReference type="InterPro" id="IPR003591">
    <property type="entry name" value="Leu-rich_rpt_typical-subtyp"/>
</dbReference>
<keyword evidence="5" id="KW-0808">Transferase</keyword>
<keyword evidence="7 8" id="KW-0833">Ubl conjugation pathway</keyword>
<dbReference type="GO" id="GO:0016567">
    <property type="term" value="P:protein ubiquitination"/>
    <property type="evidence" value="ECO:0007669"/>
    <property type="project" value="TreeGrafter"/>
</dbReference>
<dbReference type="FunFam" id="3.90.1750.10:FF:000079">
    <property type="entry name" value="E3 ubiquitin-protein ligase"/>
    <property type="match status" value="1"/>
</dbReference>
<evidence type="ECO:0000256" key="2">
    <source>
        <dbReference type="ARBA" id="ARBA00004906"/>
    </source>
</evidence>
<dbReference type="PROSITE" id="PS51450">
    <property type="entry name" value="LRR"/>
    <property type="match status" value="3"/>
</dbReference>
<proteinExistence type="predicted"/>
<evidence type="ECO:0000313" key="11">
    <source>
        <dbReference type="EMBL" id="KAA6371474.1"/>
    </source>
</evidence>
<feature type="active site" description="Glycyl thioester intermediate" evidence="8">
    <location>
        <position position="716"/>
    </location>
</feature>
<gene>
    <name evidence="11" type="ORF">EZS28_032999</name>
</gene>
<evidence type="ECO:0000256" key="1">
    <source>
        <dbReference type="ARBA" id="ARBA00000885"/>
    </source>
</evidence>
<dbReference type="EMBL" id="SNRW01014424">
    <property type="protein sequence ID" value="KAA6371474.1"/>
    <property type="molecule type" value="Genomic_DNA"/>
</dbReference>
<dbReference type="SMART" id="SM00369">
    <property type="entry name" value="LRR_TYP"/>
    <property type="match status" value="4"/>
</dbReference>
<dbReference type="SMART" id="SM00119">
    <property type="entry name" value="HECTc"/>
    <property type="match status" value="1"/>
</dbReference>
<dbReference type="GO" id="GO:0006511">
    <property type="term" value="P:ubiquitin-dependent protein catabolic process"/>
    <property type="evidence" value="ECO:0007669"/>
    <property type="project" value="TreeGrafter"/>
</dbReference>
<name>A0A5J4UML9_9EUKA</name>
<evidence type="ECO:0000256" key="4">
    <source>
        <dbReference type="ARBA" id="ARBA00022614"/>
    </source>
</evidence>
<dbReference type="EC" id="2.3.2.26" evidence="3"/>
<feature type="region of interest" description="Disordered" evidence="9">
    <location>
        <begin position="533"/>
        <end position="552"/>
    </location>
</feature>
<dbReference type="Pfam" id="PF13855">
    <property type="entry name" value="LRR_8"/>
    <property type="match status" value="1"/>
</dbReference>
<evidence type="ECO:0000256" key="7">
    <source>
        <dbReference type="ARBA" id="ARBA00022786"/>
    </source>
</evidence>
<dbReference type="GO" id="GO:0005737">
    <property type="term" value="C:cytoplasm"/>
    <property type="evidence" value="ECO:0007669"/>
    <property type="project" value="UniProtKB-ARBA"/>
</dbReference>
<protein>
    <recommendedName>
        <fullName evidence="3">HECT-type E3 ubiquitin transferase</fullName>
        <ecNumber evidence="3">2.3.2.26</ecNumber>
    </recommendedName>
</protein>
<dbReference type="InterPro" id="IPR032675">
    <property type="entry name" value="LRR_dom_sf"/>
</dbReference>
<dbReference type="AlphaFoldDB" id="A0A5J4UML9"/>
<dbReference type="Gene3D" id="3.30.2160.10">
    <property type="entry name" value="Hect, E3 ligase catalytic domain"/>
    <property type="match status" value="1"/>
</dbReference>
<sequence>MGAAGSSLISNELQIDKGIAQQTGACLTEIPKELSKAAKAHTINFSSNALTAIPNHITSLKHLTTLLLANNDITMIPDHISQLANLKRLSLSNNKLNEINEVLLSISGLEQLDLSYNYITTIPERIGMLGSLLVLCLNNNIIHDLPDTLGECPLEVITLEGNQNFTQSLQRIIESQLTYTPYITAFLRYRMQFKIDNPDQIFLFPDGYVDPLYFSFIRSLSLHEQRYFDMSCEVTYRDSLDILNDDIDESEQEWEQTGNIYYCRNEMCSKMVTIPTPSYNCEIGMFPTVCLSQRCSLCCRQPQCPVHGVLINTRQQVDFNKRAQKLWSQIAGMHIAEPEVWREKPRIKVTLRREHILADSFRDIMRANPTRLKLRLNVVYADSGESGLDYGGLTREWFTLISQEIVRPEYALFKPCPPGDDQNKGCYCINPASGVNPCHLEYFRFVGRVMAKALFDRFMISIPLTPSFYIQLQGFPPQIEDLKIVDKLAYNALVEIEKSENVEDFCLTFSVTEEDPFAPVDFNTITRSSLGMDNYDQLNQQPDSSQTSSPLQRQNISTIHEIDLIPNGHNIDVTNENKHEFVIRKAQYLLEGRVKLQMDAIRQGFNELIPQELILPFTHKEVDELLCGQMQINLNDWKQNTMYTMCNENTQSVINFWNVLTSMNNEYRTKVFQFVTGTTKIPQGGFVNLVGSNGPRKFCINRIQRSRDHLPSSHTCFNTLDLPDYSSQAELEERLRKAVDLGLMGFGEK</sequence>
<accession>A0A5J4UML9</accession>
<dbReference type="GO" id="GO:0061630">
    <property type="term" value="F:ubiquitin protein ligase activity"/>
    <property type="evidence" value="ECO:0007669"/>
    <property type="project" value="UniProtKB-EC"/>
</dbReference>
<dbReference type="CDD" id="cd00078">
    <property type="entry name" value="HECTc"/>
    <property type="match status" value="1"/>
</dbReference>
<dbReference type="PANTHER" id="PTHR11254:SF440">
    <property type="entry name" value="E3 UBIQUITIN-PROTEIN LIGASE NEDD-4"/>
    <property type="match status" value="1"/>
</dbReference>
<feature type="domain" description="HECT" evidence="10">
    <location>
        <begin position="368"/>
        <end position="749"/>
    </location>
</feature>
<dbReference type="Proteomes" id="UP000324800">
    <property type="component" value="Unassembled WGS sequence"/>
</dbReference>
<dbReference type="OrthoDB" id="8068875at2759"/>
<dbReference type="SUPFAM" id="SSF52058">
    <property type="entry name" value="L domain-like"/>
    <property type="match status" value="1"/>
</dbReference>
<dbReference type="Pfam" id="PF00632">
    <property type="entry name" value="HECT"/>
    <property type="match status" value="1"/>
</dbReference>